<keyword evidence="6 10" id="KW-0067">ATP-binding</keyword>
<dbReference type="GO" id="GO:0009432">
    <property type="term" value="P:SOS response"/>
    <property type="evidence" value="ECO:0007669"/>
    <property type="project" value="TreeGrafter"/>
</dbReference>
<evidence type="ECO:0000256" key="7">
    <source>
        <dbReference type="ARBA" id="ARBA00022842"/>
    </source>
</evidence>
<keyword evidence="12" id="KW-0689">Ribosomal protein</keyword>
<evidence type="ECO:0000256" key="5">
    <source>
        <dbReference type="ARBA" id="ARBA00022741"/>
    </source>
</evidence>
<gene>
    <name evidence="12" type="ORF">ELS82_16775</name>
</gene>
<dbReference type="InterPro" id="IPR041107">
    <property type="entry name" value="Rimk_N"/>
</dbReference>
<dbReference type="GO" id="GO:0005524">
    <property type="term" value="F:ATP binding"/>
    <property type="evidence" value="ECO:0007669"/>
    <property type="project" value="UniProtKB-UniRule"/>
</dbReference>
<reference evidence="12 13" key="1">
    <citation type="submission" date="2019-01" db="EMBL/GenBank/DDBJ databases">
        <title>Vibrio BEI176 sp. nov, a marine bacterium isolated from China: eastern marignal seas.</title>
        <authorList>
            <person name="Li B."/>
        </authorList>
    </citation>
    <scope>NUCLEOTIDE SEQUENCE [LARGE SCALE GENOMIC DNA]</scope>
    <source>
        <strain evidence="12 13">BEI176</strain>
    </source>
</reference>
<evidence type="ECO:0000256" key="6">
    <source>
        <dbReference type="ARBA" id="ARBA00022840"/>
    </source>
</evidence>
<dbReference type="GO" id="GO:0046872">
    <property type="term" value="F:metal ion binding"/>
    <property type="evidence" value="ECO:0007669"/>
    <property type="project" value="UniProtKB-KW"/>
</dbReference>
<comment type="cofactor">
    <cofactor evidence="2">
        <name>Mg(2+)</name>
        <dbReference type="ChEBI" id="CHEBI:18420"/>
    </cofactor>
</comment>
<evidence type="ECO:0000256" key="9">
    <source>
        <dbReference type="ARBA" id="ARBA00023211"/>
    </source>
</evidence>
<dbReference type="InterPro" id="IPR013815">
    <property type="entry name" value="ATP_grasp_subdomain_1"/>
</dbReference>
<dbReference type="RefSeq" id="WP_134836495.1">
    <property type="nucleotide sequence ID" value="NZ_SATR01000028.1"/>
</dbReference>
<dbReference type="Pfam" id="PF08443">
    <property type="entry name" value="RimK"/>
    <property type="match status" value="1"/>
</dbReference>
<comment type="caution">
    <text evidence="12">The sequence shown here is derived from an EMBL/GenBank/DDBJ whole genome shotgun (WGS) entry which is preliminary data.</text>
</comment>
<evidence type="ECO:0000313" key="12">
    <source>
        <dbReference type="EMBL" id="TFH90436.1"/>
    </source>
</evidence>
<evidence type="ECO:0000256" key="4">
    <source>
        <dbReference type="ARBA" id="ARBA00022723"/>
    </source>
</evidence>
<dbReference type="InterPro" id="IPR004666">
    <property type="entry name" value="Rp_bS6_RimK/Lys_biosynth_LsyX"/>
</dbReference>
<dbReference type="GO" id="GO:0005737">
    <property type="term" value="C:cytoplasm"/>
    <property type="evidence" value="ECO:0007669"/>
    <property type="project" value="TreeGrafter"/>
</dbReference>
<feature type="domain" description="ATP-grasp" evidence="11">
    <location>
        <begin position="104"/>
        <end position="287"/>
    </location>
</feature>
<dbReference type="InterPro" id="IPR011761">
    <property type="entry name" value="ATP-grasp"/>
</dbReference>
<name>A0A4Y8WCP7_9VIBR</name>
<dbReference type="PANTHER" id="PTHR21621">
    <property type="entry name" value="RIBOSOMAL PROTEIN S6 MODIFICATION PROTEIN"/>
    <property type="match status" value="1"/>
</dbReference>
<keyword evidence="13" id="KW-1185">Reference proteome</keyword>
<keyword evidence="8" id="KW-0648">Protein biosynthesis</keyword>
<keyword evidence="5 10" id="KW-0547">Nucleotide-binding</keyword>
<dbReference type="PANTHER" id="PTHR21621:SF7">
    <property type="entry name" value="RIBOSOMAL PROTEIN BS6--L-GLUTAMATE LIGASE"/>
    <property type="match status" value="1"/>
</dbReference>
<evidence type="ECO:0000256" key="1">
    <source>
        <dbReference type="ARBA" id="ARBA00001936"/>
    </source>
</evidence>
<evidence type="ECO:0000256" key="10">
    <source>
        <dbReference type="PROSITE-ProRule" id="PRU00409"/>
    </source>
</evidence>
<dbReference type="Proteomes" id="UP000297753">
    <property type="component" value="Unassembled WGS sequence"/>
</dbReference>
<proteinExistence type="predicted"/>
<comment type="cofactor">
    <cofactor evidence="1">
        <name>Mn(2+)</name>
        <dbReference type="ChEBI" id="CHEBI:29035"/>
    </cofactor>
</comment>
<dbReference type="EMBL" id="SATR01000028">
    <property type="protein sequence ID" value="TFH90436.1"/>
    <property type="molecule type" value="Genomic_DNA"/>
</dbReference>
<organism evidence="12 13">
    <name type="scientific">Vibrio ouci</name>
    <dbReference type="NCBI Taxonomy" id="2499078"/>
    <lineage>
        <taxon>Bacteria</taxon>
        <taxon>Pseudomonadati</taxon>
        <taxon>Pseudomonadota</taxon>
        <taxon>Gammaproteobacteria</taxon>
        <taxon>Vibrionales</taxon>
        <taxon>Vibrionaceae</taxon>
        <taxon>Vibrio</taxon>
    </lineage>
</organism>
<keyword evidence="12" id="KW-0687">Ribonucleoprotein</keyword>
<dbReference type="Gene3D" id="3.30.470.20">
    <property type="entry name" value="ATP-grasp fold, B domain"/>
    <property type="match status" value="1"/>
</dbReference>
<dbReference type="GO" id="GO:0018169">
    <property type="term" value="F:ribosomal S6-glutamic acid ligase activity"/>
    <property type="evidence" value="ECO:0007669"/>
    <property type="project" value="TreeGrafter"/>
</dbReference>
<dbReference type="SUPFAM" id="SSF56059">
    <property type="entry name" value="Glutathione synthetase ATP-binding domain-like"/>
    <property type="match status" value="1"/>
</dbReference>
<evidence type="ECO:0000256" key="8">
    <source>
        <dbReference type="ARBA" id="ARBA00022917"/>
    </source>
</evidence>
<keyword evidence="7" id="KW-0460">Magnesium</keyword>
<accession>A0A4Y8WCP7</accession>
<dbReference type="Gene3D" id="3.30.1490.20">
    <property type="entry name" value="ATP-grasp fold, A domain"/>
    <property type="match status" value="1"/>
</dbReference>
<keyword evidence="3 12" id="KW-0436">Ligase</keyword>
<dbReference type="Pfam" id="PF18030">
    <property type="entry name" value="Rimk_N"/>
    <property type="match status" value="1"/>
</dbReference>
<dbReference type="Gene3D" id="3.40.50.20">
    <property type="match status" value="1"/>
</dbReference>
<evidence type="ECO:0000259" key="11">
    <source>
        <dbReference type="PROSITE" id="PS50975"/>
    </source>
</evidence>
<dbReference type="GO" id="GO:0006412">
    <property type="term" value="P:translation"/>
    <property type="evidence" value="ECO:0007669"/>
    <property type="project" value="UniProtKB-KW"/>
</dbReference>
<dbReference type="OrthoDB" id="3865600at2"/>
<dbReference type="GO" id="GO:0005840">
    <property type="term" value="C:ribosome"/>
    <property type="evidence" value="ECO:0007669"/>
    <property type="project" value="UniProtKB-KW"/>
</dbReference>
<dbReference type="InterPro" id="IPR013651">
    <property type="entry name" value="ATP-grasp_RimK-type"/>
</dbReference>
<dbReference type="AlphaFoldDB" id="A0A4Y8WCP7"/>
<dbReference type="PROSITE" id="PS50975">
    <property type="entry name" value="ATP_GRASP"/>
    <property type="match status" value="1"/>
</dbReference>
<evidence type="ECO:0000256" key="3">
    <source>
        <dbReference type="ARBA" id="ARBA00022598"/>
    </source>
</evidence>
<dbReference type="NCBIfam" id="NF007764">
    <property type="entry name" value="PRK10446.1"/>
    <property type="match status" value="1"/>
</dbReference>
<keyword evidence="4" id="KW-0479">Metal-binding</keyword>
<keyword evidence="9" id="KW-0464">Manganese</keyword>
<dbReference type="NCBIfam" id="TIGR00768">
    <property type="entry name" value="rimK_fam"/>
    <property type="match status" value="1"/>
</dbReference>
<evidence type="ECO:0000313" key="13">
    <source>
        <dbReference type="Proteomes" id="UP000297753"/>
    </source>
</evidence>
<evidence type="ECO:0000256" key="2">
    <source>
        <dbReference type="ARBA" id="ARBA00001946"/>
    </source>
</evidence>
<sequence length="317" mass="34173">MRIAILSGDGALYSSQRLKMIGELRGHRVDILNPLDCHLCITNNQPTIIVRGVELPHYDAIIPRFGAALTAYGVAVVRQFEQAGTLCVNGATAIRSARDKYQSLQMLAQAGVPVPNTGYASHSDLAHDLVSRVGGAPLVVKLLEGDQGIGVVLADSDISAQSIVEAFHNQNCNILVQEFLSDAKGADIRCFVVGNQVVAAMKRQASAGEFRSNLHRGGHAETVELTEQERRVAIQAAKAIELNVCGVDILQTSKGPVVMEVNTAPGIEGIETTTGEDVVSVIWDLIERKIWQLSAPMEETMLGLERNQAQGLVSLYR</sequence>
<protein>
    <submittedName>
        <fullName evidence="12">30S ribosomal protein S6--L-glutamate ligase</fullName>
    </submittedName>
</protein>